<protein>
    <submittedName>
        <fullName evidence="7">Multidrug export protein MepA</fullName>
    </submittedName>
</protein>
<proteinExistence type="predicted"/>
<evidence type="ECO:0000256" key="6">
    <source>
        <dbReference type="SAM" id="Phobius"/>
    </source>
</evidence>
<dbReference type="PANTHER" id="PTHR43823">
    <property type="entry name" value="SPORULATION PROTEIN YKVU"/>
    <property type="match status" value="1"/>
</dbReference>
<dbReference type="EMBL" id="CZAB01000002">
    <property type="protein sequence ID" value="CUO02927.1"/>
    <property type="molecule type" value="Genomic_DNA"/>
</dbReference>
<name>A0A174BQN1_9FIRM</name>
<evidence type="ECO:0000256" key="5">
    <source>
        <dbReference type="ARBA" id="ARBA00023136"/>
    </source>
</evidence>
<evidence type="ECO:0000256" key="1">
    <source>
        <dbReference type="ARBA" id="ARBA00004651"/>
    </source>
</evidence>
<dbReference type="RefSeq" id="WP_022201251.1">
    <property type="nucleotide sequence ID" value="NZ_CATYWZ010000012.1"/>
</dbReference>
<evidence type="ECO:0000313" key="7">
    <source>
        <dbReference type="EMBL" id="CUO02927.1"/>
    </source>
</evidence>
<organism evidence="7 8">
    <name type="scientific">Enterocloster clostridioformis</name>
    <dbReference type="NCBI Taxonomy" id="1531"/>
    <lineage>
        <taxon>Bacteria</taxon>
        <taxon>Bacillati</taxon>
        <taxon>Bacillota</taxon>
        <taxon>Clostridia</taxon>
        <taxon>Lachnospirales</taxon>
        <taxon>Lachnospiraceae</taxon>
        <taxon>Enterocloster</taxon>
    </lineage>
</organism>
<dbReference type="Pfam" id="PF01554">
    <property type="entry name" value="MatE"/>
    <property type="match status" value="1"/>
</dbReference>
<keyword evidence="4 6" id="KW-1133">Transmembrane helix</keyword>
<evidence type="ECO:0000256" key="3">
    <source>
        <dbReference type="ARBA" id="ARBA00022692"/>
    </source>
</evidence>
<accession>A0A174BQN1</accession>
<dbReference type="GO" id="GO:0042910">
    <property type="term" value="F:xenobiotic transmembrane transporter activity"/>
    <property type="evidence" value="ECO:0007669"/>
    <property type="project" value="InterPro"/>
</dbReference>
<gene>
    <name evidence="7" type="primary">mepA_3</name>
    <name evidence="7" type="ORF">ERS852480_00306</name>
</gene>
<feature type="transmembrane region" description="Helical" evidence="6">
    <location>
        <begin position="21"/>
        <end position="43"/>
    </location>
</feature>
<feature type="transmembrane region" description="Helical" evidence="6">
    <location>
        <begin position="121"/>
        <end position="141"/>
    </location>
</feature>
<evidence type="ECO:0000313" key="8">
    <source>
        <dbReference type="Proteomes" id="UP000095512"/>
    </source>
</evidence>
<evidence type="ECO:0000256" key="4">
    <source>
        <dbReference type="ARBA" id="ARBA00022989"/>
    </source>
</evidence>
<evidence type="ECO:0000256" key="2">
    <source>
        <dbReference type="ARBA" id="ARBA00022475"/>
    </source>
</evidence>
<comment type="subcellular location">
    <subcellularLocation>
        <location evidence="1">Cell membrane</location>
        <topology evidence="1">Multi-pass membrane protein</topology>
    </subcellularLocation>
</comment>
<feature type="transmembrane region" description="Helical" evidence="6">
    <location>
        <begin position="63"/>
        <end position="84"/>
    </location>
</feature>
<feature type="transmembrane region" description="Helical" evidence="6">
    <location>
        <begin position="91"/>
        <end position="115"/>
    </location>
</feature>
<dbReference type="AlphaFoldDB" id="A0A174BQN1"/>
<dbReference type="PANTHER" id="PTHR43823:SF3">
    <property type="entry name" value="MULTIDRUG EXPORT PROTEIN MEPA"/>
    <property type="match status" value="1"/>
</dbReference>
<reference evidence="7 8" key="1">
    <citation type="submission" date="2015-09" db="EMBL/GenBank/DDBJ databases">
        <authorList>
            <consortium name="Pathogen Informatics"/>
        </authorList>
    </citation>
    <scope>NUCLEOTIDE SEQUENCE [LARGE SCALE GENOMIC DNA]</scope>
    <source>
        <strain evidence="7 8">2789STDY5834865</strain>
    </source>
</reference>
<keyword evidence="5 6" id="KW-0472">Membrane</keyword>
<sequence length="244" mass="27078">MTPGEARCLGAGRHEDGEGAVSVAFFTGFILGTCLGVFCLFHIDQVVMLLGATETIKPFAVEYARYIFLATPFMMCSFIMNNLLRLQGLAAFAMVGITTGGILNIALDPIFIFGLGLGTSGAAIATGLSQFISFCILLAQCNLRRECIHIRIGNFRPSLFLFRQNLKRRPALPDPSGYGQYCDHCFKYHGPPLWRRCHRGHGHRKPPDLLRQLFRCCSSPHITWAFSASSWPSPLQTSAPWFSR</sequence>
<dbReference type="GO" id="GO:0015297">
    <property type="term" value="F:antiporter activity"/>
    <property type="evidence" value="ECO:0007669"/>
    <property type="project" value="InterPro"/>
</dbReference>
<dbReference type="InterPro" id="IPR051327">
    <property type="entry name" value="MATE_MepA_subfamily"/>
</dbReference>
<keyword evidence="3 6" id="KW-0812">Transmembrane</keyword>
<dbReference type="Proteomes" id="UP000095512">
    <property type="component" value="Unassembled WGS sequence"/>
</dbReference>
<keyword evidence="2" id="KW-1003">Cell membrane</keyword>
<dbReference type="InterPro" id="IPR002528">
    <property type="entry name" value="MATE_fam"/>
</dbReference>
<dbReference type="GO" id="GO:0005886">
    <property type="term" value="C:plasma membrane"/>
    <property type="evidence" value="ECO:0007669"/>
    <property type="project" value="UniProtKB-SubCell"/>
</dbReference>